<dbReference type="CDD" id="cd11062">
    <property type="entry name" value="CYP58-like"/>
    <property type="match status" value="1"/>
</dbReference>
<evidence type="ECO:0000256" key="1">
    <source>
        <dbReference type="ARBA" id="ARBA00001971"/>
    </source>
</evidence>
<dbReference type="PANTHER" id="PTHR24305:SF147">
    <property type="entry name" value="P450, PUTATIVE (EUROFUNG)-RELATED"/>
    <property type="match status" value="1"/>
</dbReference>
<keyword evidence="3 5" id="KW-0479">Metal-binding</keyword>
<dbReference type="PROSITE" id="PS00086">
    <property type="entry name" value="CYTOCHROME_P450"/>
    <property type="match status" value="1"/>
</dbReference>
<proteinExistence type="inferred from homology"/>
<comment type="caution">
    <text evidence="6">The sequence shown here is derived from an EMBL/GenBank/DDBJ whole genome shotgun (WGS) entry which is preliminary data.</text>
</comment>
<evidence type="ECO:0000256" key="2">
    <source>
        <dbReference type="ARBA" id="ARBA00022617"/>
    </source>
</evidence>
<evidence type="ECO:0000256" key="5">
    <source>
        <dbReference type="RuleBase" id="RU000461"/>
    </source>
</evidence>
<dbReference type="InterPro" id="IPR001128">
    <property type="entry name" value="Cyt_P450"/>
</dbReference>
<comment type="similarity">
    <text evidence="5">Belongs to the cytochrome P450 family.</text>
</comment>
<dbReference type="InterPro" id="IPR002401">
    <property type="entry name" value="Cyt_P450_E_grp-I"/>
</dbReference>
<keyword evidence="5" id="KW-0503">Monooxygenase</keyword>
<evidence type="ECO:0000313" key="7">
    <source>
        <dbReference type="Proteomes" id="UP001396898"/>
    </source>
</evidence>
<dbReference type="Proteomes" id="UP001396898">
    <property type="component" value="Unassembled WGS sequence"/>
</dbReference>
<keyword evidence="4 5" id="KW-0408">Iron</keyword>
<dbReference type="Pfam" id="PF00067">
    <property type="entry name" value="p450"/>
    <property type="match status" value="1"/>
</dbReference>
<keyword evidence="7" id="KW-1185">Reference proteome</keyword>
<reference evidence="6 7" key="1">
    <citation type="submission" date="2023-01" db="EMBL/GenBank/DDBJ databases">
        <title>Analysis of 21 Apiospora genomes using comparative genomics revels a genus with tremendous synthesis potential of carbohydrate active enzymes and secondary metabolites.</title>
        <authorList>
            <person name="Sorensen T."/>
        </authorList>
    </citation>
    <scope>NUCLEOTIDE SEQUENCE [LARGE SCALE GENOMIC DNA]</scope>
    <source>
        <strain evidence="6 7">CBS 20057</strain>
    </source>
</reference>
<evidence type="ECO:0000313" key="6">
    <source>
        <dbReference type="EMBL" id="KAK8000957.1"/>
    </source>
</evidence>
<protein>
    <submittedName>
        <fullName evidence="6">Trichodiene oxygenase</fullName>
    </submittedName>
</protein>
<dbReference type="EMBL" id="JAQQWI010000018">
    <property type="protein sequence ID" value="KAK8000957.1"/>
    <property type="molecule type" value="Genomic_DNA"/>
</dbReference>
<gene>
    <name evidence="6" type="ORF">PG991_013179</name>
</gene>
<dbReference type="SUPFAM" id="SSF48264">
    <property type="entry name" value="Cytochrome P450"/>
    <property type="match status" value="1"/>
</dbReference>
<dbReference type="PANTHER" id="PTHR24305">
    <property type="entry name" value="CYTOCHROME P450"/>
    <property type="match status" value="1"/>
</dbReference>
<name>A0ABR1R592_9PEZI</name>
<evidence type="ECO:0000256" key="3">
    <source>
        <dbReference type="ARBA" id="ARBA00022723"/>
    </source>
</evidence>
<keyword evidence="2 5" id="KW-0349">Heme</keyword>
<dbReference type="Gene3D" id="1.10.630.10">
    <property type="entry name" value="Cytochrome P450"/>
    <property type="match status" value="2"/>
</dbReference>
<accession>A0ABR1R592</accession>
<evidence type="ECO:0000256" key="4">
    <source>
        <dbReference type="ARBA" id="ARBA00023004"/>
    </source>
</evidence>
<sequence length="495" mass="56044">MESAIGRPVGDMVVLVFQVIREALPRLFGLWLAYRITRAVYNISPLHPLSHISGPKLAAMSILYEFWFDVVKFGRYSMEIKRMHDVYGPLVRISPDEVHCNDPSMVDEIYASGGRRREKSAHWASSLAGPVAVSILTTIDHDVHRRRRQSMANSFSRSAICKSEPVIHAKVQRLCDKLLRYPSRKVFDVTSAYSCFTTDVITDYCFGEPFGLLEQDDWEPNFRAPTNAMQDAQPLFKFFPAAHWFADVFPKLAKLMGPEMAFFIKSITEDMPGRVIKAKEAVASNLVRERTAVFEDILRSPTLPESDKSVYRLTGDGMILVSAGTETSAARLEKLPYLTAVILEGLRLSYGIAARLPRVAPDEDLIYRDTRDGTGGRAYVIPRGYAVGMSTVIAHHDESIFPDSHRFLPERWLDAHDERRPELEKHMLSFSRGSRVCVGMQLAWCNLYLATAALMLRVFPRMELYETTLDDVQYDHDAFVSRPKVGTKGVRVVMP</sequence>
<keyword evidence="5" id="KW-0560">Oxidoreductase</keyword>
<comment type="cofactor">
    <cofactor evidence="1">
        <name>heme</name>
        <dbReference type="ChEBI" id="CHEBI:30413"/>
    </cofactor>
</comment>
<dbReference type="InterPro" id="IPR036396">
    <property type="entry name" value="Cyt_P450_sf"/>
</dbReference>
<dbReference type="PRINTS" id="PR00463">
    <property type="entry name" value="EP450I"/>
</dbReference>
<dbReference type="InterPro" id="IPR017972">
    <property type="entry name" value="Cyt_P450_CS"/>
</dbReference>
<dbReference type="InterPro" id="IPR050121">
    <property type="entry name" value="Cytochrome_P450_monoxygenase"/>
</dbReference>
<organism evidence="6 7">
    <name type="scientific">Apiospora marii</name>
    <dbReference type="NCBI Taxonomy" id="335849"/>
    <lineage>
        <taxon>Eukaryota</taxon>
        <taxon>Fungi</taxon>
        <taxon>Dikarya</taxon>
        <taxon>Ascomycota</taxon>
        <taxon>Pezizomycotina</taxon>
        <taxon>Sordariomycetes</taxon>
        <taxon>Xylariomycetidae</taxon>
        <taxon>Amphisphaeriales</taxon>
        <taxon>Apiosporaceae</taxon>
        <taxon>Apiospora</taxon>
    </lineage>
</organism>